<dbReference type="Proteomes" id="UP000887013">
    <property type="component" value="Unassembled WGS sequence"/>
</dbReference>
<organism evidence="1 2">
    <name type="scientific">Nephila pilipes</name>
    <name type="common">Giant wood spider</name>
    <name type="synonym">Nephila maculata</name>
    <dbReference type="NCBI Taxonomy" id="299642"/>
    <lineage>
        <taxon>Eukaryota</taxon>
        <taxon>Metazoa</taxon>
        <taxon>Ecdysozoa</taxon>
        <taxon>Arthropoda</taxon>
        <taxon>Chelicerata</taxon>
        <taxon>Arachnida</taxon>
        <taxon>Araneae</taxon>
        <taxon>Araneomorphae</taxon>
        <taxon>Entelegynae</taxon>
        <taxon>Araneoidea</taxon>
        <taxon>Nephilidae</taxon>
        <taxon>Nephila</taxon>
    </lineage>
</organism>
<name>A0A8X6PXR0_NEPPI</name>
<dbReference type="EMBL" id="BMAW01026059">
    <property type="protein sequence ID" value="GFT95301.1"/>
    <property type="molecule type" value="Genomic_DNA"/>
</dbReference>
<evidence type="ECO:0000313" key="2">
    <source>
        <dbReference type="Proteomes" id="UP000887013"/>
    </source>
</evidence>
<reference evidence="1" key="1">
    <citation type="submission" date="2020-08" db="EMBL/GenBank/DDBJ databases">
        <title>Multicomponent nature underlies the extraordinary mechanical properties of spider dragline silk.</title>
        <authorList>
            <person name="Kono N."/>
            <person name="Nakamura H."/>
            <person name="Mori M."/>
            <person name="Yoshida Y."/>
            <person name="Ohtoshi R."/>
            <person name="Malay A.D."/>
            <person name="Moran D.A.P."/>
            <person name="Tomita M."/>
            <person name="Numata K."/>
            <person name="Arakawa K."/>
        </authorList>
    </citation>
    <scope>NUCLEOTIDE SEQUENCE</scope>
</reference>
<dbReference type="AlphaFoldDB" id="A0A8X6PXR0"/>
<comment type="caution">
    <text evidence="1">The sequence shown here is derived from an EMBL/GenBank/DDBJ whole genome shotgun (WGS) entry which is preliminary data.</text>
</comment>
<evidence type="ECO:0000313" key="1">
    <source>
        <dbReference type="EMBL" id="GFT95301.1"/>
    </source>
</evidence>
<accession>A0A8X6PXR0</accession>
<sequence length="138" mass="16655">MFRLKIATIAEEDGDDLEPARWRQSLSPTRRESILGENPSTTFQLTFEVLFHLRRFIRPNDRKCWRLFGRNVLCRTKCFESEILTIPSVQIYLHFSMKNGLHFHYVCLNNINLVHRYLFFHKTHPSFSLVKSWQNYYE</sequence>
<proteinExistence type="predicted"/>
<protein>
    <submittedName>
        <fullName evidence="1">Uncharacterized protein</fullName>
    </submittedName>
</protein>
<gene>
    <name evidence="1" type="ORF">NPIL_386931</name>
</gene>
<keyword evidence="2" id="KW-1185">Reference proteome</keyword>